<feature type="transmembrane region" description="Helical" evidence="1">
    <location>
        <begin position="350"/>
        <end position="368"/>
    </location>
</feature>
<feature type="transmembrane region" description="Helical" evidence="1">
    <location>
        <begin position="287"/>
        <end position="316"/>
    </location>
</feature>
<keyword evidence="1" id="KW-0812">Transmembrane</keyword>
<proteinExistence type="predicted"/>
<name>A0ABU7LZZ2_9PROT</name>
<feature type="transmembrane region" description="Helical" evidence="1">
    <location>
        <begin position="374"/>
        <end position="395"/>
    </location>
</feature>
<keyword evidence="1" id="KW-1133">Transmembrane helix</keyword>
<organism evidence="4 5">
    <name type="scientific">Hyphobacterium marinum</name>
    <dbReference type="NCBI Taxonomy" id="3116574"/>
    <lineage>
        <taxon>Bacteria</taxon>
        <taxon>Pseudomonadati</taxon>
        <taxon>Pseudomonadota</taxon>
        <taxon>Alphaproteobacteria</taxon>
        <taxon>Maricaulales</taxon>
        <taxon>Maricaulaceae</taxon>
        <taxon>Hyphobacterium</taxon>
    </lineage>
</organism>
<gene>
    <name evidence="4" type="ORF">V0U35_07780</name>
</gene>
<keyword evidence="5" id="KW-1185">Reference proteome</keyword>
<dbReference type="Pfam" id="PF26514">
    <property type="entry name" value="DUF8173"/>
    <property type="match status" value="1"/>
</dbReference>
<feature type="transmembrane region" description="Helical" evidence="1">
    <location>
        <begin position="246"/>
        <end position="266"/>
    </location>
</feature>
<keyword evidence="2" id="KW-0732">Signal</keyword>
<feature type="chain" id="PRO_5045648363" description="DUF8173 domain-containing protein" evidence="2">
    <location>
        <begin position="21"/>
        <end position="407"/>
    </location>
</feature>
<evidence type="ECO:0000313" key="5">
    <source>
        <dbReference type="Proteomes" id="UP001310692"/>
    </source>
</evidence>
<evidence type="ECO:0000259" key="3">
    <source>
        <dbReference type="Pfam" id="PF26514"/>
    </source>
</evidence>
<accession>A0ABU7LZZ2</accession>
<reference evidence="4 5" key="1">
    <citation type="submission" date="2024-01" db="EMBL/GenBank/DDBJ databases">
        <title>Hyphobacterium bacterium isolated from marine sediment.</title>
        <authorList>
            <person name="Zhao S."/>
        </authorList>
    </citation>
    <scope>NUCLEOTIDE SEQUENCE [LARGE SCALE GENOMIC DNA]</scope>
    <source>
        <strain evidence="4 5">Y60-23</strain>
    </source>
</reference>
<evidence type="ECO:0000256" key="2">
    <source>
        <dbReference type="SAM" id="SignalP"/>
    </source>
</evidence>
<dbReference type="EMBL" id="JAZDRO010000003">
    <property type="protein sequence ID" value="MEE2566580.1"/>
    <property type="molecule type" value="Genomic_DNA"/>
</dbReference>
<protein>
    <recommendedName>
        <fullName evidence="3">DUF8173 domain-containing protein</fullName>
    </recommendedName>
</protein>
<dbReference type="Proteomes" id="UP001310692">
    <property type="component" value="Unassembled WGS sequence"/>
</dbReference>
<sequence>MSIKTLIAAVGLAAALQAGAAAQFIGGDVTLHGIDRDDDLVIAAGDVSLSGRIGGDLRGFGGDFTVNADVGQDVRLVGGSITFEGTVAGDVEMAAGNIEFNANVGGDADLAGGFVNVRGRIEGETAVGAGAIEFGRDFVGAGRVEAGGEEITFQGTSLGSVEFHASEVIIDGRIEGDLETRARELILRDGAVVTGRIHHRGPNPPEIRSAAVVSGEVEHEIARFDSDWEDFHDLDLDLDFAPIGPIISVGFIASAFLLGILACMIAPRGTARIAREFRDRPLVSGMIGLVLFAFSPVILVTLIVLLCITLIGIPLAGFVAVLYFPLLFLAYAFGAMAVGDLIFNRRGKPAGLGLRALSMLVVLIAAAAMGVVPLLGVTAGLILMCIGLGAWVMALGKKDPQPVETAV</sequence>
<evidence type="ECO:0000313" key="4">
    <source>
        <dbReference type="EMBL" id="MEE2566580.1"/>
    </source>
</evidence>
<dbReference type="InterPro" id="IPR058486">
    <property type="entry name" value="DUF8173"/>
</dbReference>
<evidence type="ECO:0000256" key="1">
    <source>
        <dbReference type="SAM" id="Phobius"/>
    </source>
</evidence>
<comment type="caution">
    <text evidence="4">The sequence shown here is derived from an EMBL/GenBank/DDBJ whole genome shotgun (WGS) entry which is preliminary data.</text>
</comment>
<feature type="domain" description="DUF8173" evidence="3">
    <location>
        <begin position="250"/>
        <end position="392"/>
    </location>
</feature>
<dbReference type="RefSeq" id="WP_330196127.1">
    <property type="nucleotide sequence ID" value="NZ_JAZDRO010000003.1"/>
</dbReference>
<keyword evidence="1" id="KW-0472">Membrane</keyword>
<feature type="signal peptide" evidence="2">
    <location>
        <begin position="1"/>
        <end position="20"/>
    </location>
</feature>